<protein>
    <submittedName>
        <fullName evidence="1">DUF3888 domain-containing protein</fullName>
    </submittedName>
</protein>
<sequence length="249" mass="29029">MRKAYLVFLLGIIILFTQPHFFKASQNDVDNKLLNDTLLTTLDPYITEGIEQYYGYSKQYGLYDAKIISIKRNSDGGFDFTVKVLVTTFEAAHNPPYGKETMTFKISPMGVNRISYTHEGDEDEKKLLRFYKESIGDIKQSFHLNSEHYSEYNYNQLLFKAEKYTEYKSLSVIAEAIVEKILNPEIHPPYKNIISPVTFIKGNEGYILFKRADGTNTVFMVKKENKDWIVEEKKSVKGKKMKNELLWYM</sequence>
<organism evidence="1 2">
    <name type="scientific">Viridibacillus soli</name>
    <dbReference type="NCBI Taxonomy" id="2798301"/>
    <lineage>
        <taxon>Bacteria</taxon>
        <taxon>Bacillati</taxon>
        <taxon>Bacillota</taxon>
        <taxon>Bacilli</taxon>
        <taxon>Bacillales</taxon>
        <taxon>Caryophanaceae</taxon>
        <taxon>Viridibacillus</taxon>
    </lineage>
</organism>
<dbReference type="RefSeq" id="WP_200749795.1">
    <property type="nucleotide sequence ID" value="NZ_JAEOAH010000028.1"/>
</dbReference>
<reference evidence="1 2" key="1">
    <citation type="submission" date="2020-12" db="EMBL/GenBank/DDBJ databases">
        <title>YIM B01967 draft genome.</title>
        <authorList>
            <person name="Yan X."/>
        </authorList>
    </citation>
    <scope>NUCLEOTIDE SEQUENCE [LARGE SCALE GENOMIC DNA]</scope>
    <source>
        <strain evidence="1 2">YIM B01967</strain>
    </source>
</reference>
<evidence type="ECO:0000313" key="1">
    <source>
        <dbReference type="EMBL" id="MBK3496322.1"/>
    </source>
</evidence>
<dbReference type="EMBL" id="JAEOAH010000028">
    <property type="protein sequence ID" value="MBK3496322.1"/>
    <property type="molecule type" value="Genomic_DNA"/>
</dbReference>
<dbReference type="Pfam" id="PF13027">
    <property type="entry name" value="DUF3888"/>
    <property type="match status" value="1"/>
</dbReference>
<name>A0ABS1HA85_9BACL</name>
<evidence type="ECO:0000313" key="2">
    <source>
        <dbReference type="Proteomes" id="UP000618943"/>
    </source>
</evidence>
<gene>
    <name evidence="1" type="ORF">JFL43_15920</name>
</gene>
<accession>A0ABS1HA85</accession>
<keyword evidence="2" id="KW-1185">Reference proteome</keyword>
<comment type="caution">
    <text evidence="1">The sequence shown here is derived from an EMBL/GenBank/DDBJ whole genome shotgun (WGS) entry which is preliminary data.</text>
</comment>
<dbReference type="Proteomes" id="UP000618943">
    <property type="component" value="Unassembled WGS sequence"/>
</dbReference>
<proteinExistence type="predicted"/>
<dbReference type="InterPro" id="IPR024984">
    <property type="entry name" value="DUF3888"/>
</dbReference>